<organism evidence="1 2">
    <name type="scientific">Enterococcus faecium</name>
    <name type="common">Streptococcus faecium</name>
    <dbReference type="NCBI Taxonomy" id="1352"/>
    <lineage>
        <taxon>Bacteria</taxon>
        <taxon>Bacillati</taxon>
        <taxon>Bacillota</taxon>
        <taxon>Bacilli</taxon>
        <taxon>Lactobacillales</taxon>
        <taxon>Enterococcaceae</taxon>
        <taxon>Enterococcus</taxon>
    </lineage>
</organism>
<reference evidence="1 2" key="1">
    <citation type="submission" date="2017-02" db="EMBL/GenBank/DDBJ databases">
        <title>Clonality and virulence of isolates of VRE in Hematopoietic Stem Cell Transplanted (HSCT) patients.</title>
        <authorList>
            <person name="Marchi A.P."/>
            <person name="Martins R.C."/>
            <person name="Marie S.K."/>
            <person name="Levin A.S."/>
            <person name="Costa S.F."/>
        </authorList>
    </citation>
    <scope>NUCLEOTIDE SEQUENCE [LARGE SCALE GENOMIC DNA]</scope>
    <source>
        <strain evidence="1 2">LIM1759</strain>
    </source>
</reference>
<evidence type="ECO:0000313" key="2">
    <source>
        <dbReference type="Proteomes" id="UP000191171"/>
    </source>
</evidence>
<dbReference type="AlphaFoldDB" id="A0A1S8ITE1"/>
<dbReference type="EMBL" id="MVGJ01001285">
    <property type="protein sequence ID" value="OOL58408.1"/>
    <property type="molecule type" value="Genomic_DNA"/>
</dbReference>
<evidence type="ECO:0000313" key="1">
    <source>
        <dbReference type="EMBL" id="OOL58408.1"/>
    </source>
</evidence>
<dbReference type="Proteomes" id="UP000191171">
    <property type="component" value="Unassembled WGS sequence"/>
</dbReference>
<feature type="non-terminal residue" evidence="1">
    <location>
        <position position="55"/>
    </location>
</feature>
<comment type="caution">
    <text evidence="1">The sequence shown here is derived from an EMBL/GenBank/DDBJ whole genome shotgun (WGS) entry which is preliminary data.</text>
</comment>
<accession>A0A1S8ITE1</accession>
<sequence length="55" mass="6367">MRKTSVQKHVTLYPSHVDVLDSIIEKNQISITTRKPIRFLCMSYEPDTNTTTSNQ</sequence>
<gene>
    <name evidence="1" type="ORF">B1P95_22145</name>
</gene>
<name>A0A1S8ITE1_ENTFC</name>
<proteinExistence type="predicted"/>
<protein>
    <submittedName>
        <fullName evidence="1">Uncharacterized protein</fullName>
    </submittedName>
</protein>